<organism evidence="2 3">
    <name type="scientific">Brevundimonas nasdae</name>
    <dbReference type="NCBI Taxonomy" id="172043"/>
    <lineage>
        <taxon>Bacteria</taxon>
        <taxon>Pseudomonadati</taxon>
        <taxon>Pseudomonadota</taxon>
        <taxon>Alphaproteobacteria</taxon>
        <taxon>Caulobacterales</taxon>
        <taxon>Caulobacteraceae</taxon>
        <taxon>Brevundimonas</taxon>
    </lineage>
</organism>
<dbReference type="Gene3D" id="3.10.450.160">
    <property type="entry name" value="inner membrane protein cigr"/>
    <property type="match status" value="1"/>
</dbReference>
<dbReference type="RefSeq" id="WP_039247689.1">
    <property type="nucleotide sequence ID" value="NZ_JWSY01000027.1"/>
</dbReference>
<name>A0A0B4CHK6_9CAUL</name>
<gene>
    <name evidence="2" type="ORF">RM53_14115</name>
</gene>
<evidence type="ECO:0000313" key="2">
    <source>
        <dbReference type="EMBL" id="KIC55967.1"/>
    </source>
</evidence>
<reference evidence="2 3" key="1">
    <citation type="submission" date="2014-12" db="EMBL/GenBank/DDBJ databases">
        <title>Genome sequencing of Brevundimonas nasdae TPW30.</title>
        <authorList>
            <person name="Tan P.W."/>
            <person name="Chan K.-G."/>
        </authorList>
    </citation>
    <scope>NUCLEOTIDE SEQUENCE [LARGE SCALE GENOMIC DNA]</scope>
    <source>
        <strain evidence="2 3">TPW30</strain>
    </source>
</reference>
<dbReference type="Pfam" id="PF11776">
    <property type="entry name" value="RcnB"/>
    <property type="match status" value="1"/>
</dbReference>
<dbReference type="Proteomes" id="UP000031166">
    <property type="component" value="Unassembled WGS sequence"/>
</dbReference>
<accession>A0A0B4CHK6</accession>
<protein>
    <recommendedName>
        <fullName evidence="4">Nickel/cobalt transporter regulator</fullName>
    </recommendedName>
</protein>
<evidence type="ECO:0000313" key="3">
    <source>
        <dbReference type="Proteomes" id="UP000031166"/>
    </source>
</evidence>
<feature type="signal peptide" evidence="1">
    <location>
        <begin position="1"/>
        <end position="25"/>
    </location>
</feature>
<dbReference type="AlphaFoldDB" id="A0A0B4CHK6"/>
<evidence type="ECO:0000256" key="1">
    <source>
        <dbReference type="SAM" id="SignalP"/>
    </source>
</evidence>
<proteinExistence type="predicted"/>
<sequence length="194" mass="24047">MNRLTKAALVALALSTTAVPMLVQAQDRDRREYRQDRRDDRRDFRQERREDRRDWRDGRYDSRQDYRRDRRDDRRDYRDERRDDRRDWRNDRWDRNNSNWWRGRSDFRGYNGPRAGYWYAPSYGYYRVEPRYSNYRWRTGGYLPYQYRNYYVRDPYVYGLREAPRGYRYVHAGNDILLIAVASGLIASVLSGVY</sequence>
<dbReference type="STRING" id="172043.RM53_14115"/>
<feature type="chain" id="PRO_5002100477" description="Nickel/cobalt transporter regulator" evidence="1">
    <location>
        <begin position="26"/>
        <end position="194"/>
    </location>
</feature>
<comment type="caution">
    <text evidence="2">The sequence shown here is derived from an EMBL/GenBank/DDBJ whole genome shotgun (WGS) entry which is preliminary data.</text>
</comment>
<dbReference type="InterPro" id="IPR024572">
    <property type="entry name" value="RcnB"/>
</dbReference>
<evidence type="ECO:0008006" key="4">
    <source>
        <dbReference type="Google" id="ProtNLM"/>
    </source>
</evidence>
<dbReference type="EMBL" id="JWSY01000027">
    <property type="protein sequence ID" value="KIC55967.1"/>
    <property type="molecule type" value="Genomic_DNA"/>
</dbReference>
<keyword evidence="1" id="KW-0732">Signal</keyword>